<dbReference type="EMBL" id="KN833802">
    <property type="protein sequence ID" value="KIK18571.1"/>
    <property type="molecule type" value="Genomic_DNA"/>
</dbReference>
<dbReference type="Proteomes" id="UP000054018">
    <property type="component" value="Unassembled WGS sequence"/>
</dbReference>
<reference evidence="3" key="2">
    <citation type="submission" date="2015-01" db="EMBL/GenBank/DDBJ databases">
        <title>Evolutionary Origins and Diversification of the Mycorrhizal Mutualists.</title>
        <authorList>
            <consortium name="DOE Joint Genome Institute"/>
            <consortium name="Mycorrhizal Genomics Consortium"/>
            <person name="Kohler A."/>
            <person name="Kuo A."/>
            <person name="Nagy L.G."/>
            <person name="Floudas D."/>
            <person name="Copeland A."/>
            <person name="Barry K.W."/>
            <person name="Cichocki N."/>
            <person name="Veneault-Fourrey C."/>
            <person name="LaButti K."/>
            <person name="Lindquist E.A."/>
            <person name="Lipzen A."/>
            <person name="Lundell T."/>
            <person name="Morin E."/>
            <person name="Murat C."/>
            <person name="Riley R."/>
            <person name="Ohm R."/>
            <person name="Sun H."/>
            <person name="Tunlid A."/>
            <person name="Henrissat B."/>
            <person name="Grigoriev I.V."/>
            <person name="Hibbett D.S."/>
            <person name="Martin F."/>
        </authorList>
    </citation>
    <scope>NUCLEOTIDE SEQUENCE [LARGE SCALE GENOMIC DNA]</scope>
    <source>
        <strain evidence="3">441</strain>
    </source>
</reference>
<dbReference type="InterPro" id="IPR041078">
    <property type="entry name" value="Plavaka"/>
</dbReference>
<keyword evidence="3" id="KW-1185">Reference proteome</keyword>
<protein>
    <submittedName>
        <fullName evidence="2">Unplaced genomic scaffold scaffold_118, whole genome shotgun sequence</fullName>
    </submittedName>
</protein>
<feature type="compositionally biased region" description="Low complexity" evidence="1">
    <location>
        <begin position="1"/>
        <end position="22"/>
    </location>
</feature>
<dbReference type="HOGENOM" id="CLU_009122_0_0_1"/>
<proteinExistence type="predicted"/>
<dbReference type="AlphaFoldDB" id="A0A0C9YPN5"/>
<organism evidence="2 3">
    <name type="scientific">Pisolithus microcarpus 441</name>
    <dbReference type="NCBI Taxonomy" id="765257"/>
    <lineage>
        <taxon>Eukaryota</taxon>
        <taxon>Fungi</taxon>
        <taxon>Dikarya</taxon>
        <taxon>Basidiomycota</taxon>
        <taxon>Agaricomycotina</taxon>
        <taxon>Agaricomycetes</taxon>
        <taxon>Agaricomycetidae</taxon>
        <taxon>Boletales</taxon>
        <taxon>Sclerodermatineae</taxon>
        <taxon>Pisolithaceae</taxon>
        <taxon>Pisolithus</taxon>
    </lineage>
</organism>
<name>A0A0C9YPN5_9AGAM</name>
<accession>A0A0C9YPN5</accession>
<evidence type="ECO:0000256" key="1">
    <source>
        <dbReference type="SAM" id="MobiDB-lite"/>
    </source>
</evidence>
<dbReference type="STRING" id="765257.A0A0C9YPN5"/>
<evidence type="ECO:0000313" key="3">
    <source>
        <dbReference type="Proteomes" id="UP000054018"/>
    </source>
</evidence>
<dbReference type="OrthoDB" id="3239511at2759"/>
<evidence type="ECO:0000313" key="2">
    <source>
        <dbReference type="EMBL" id="KIK18571.1"/>
    </source>
</evidence>
<dbReference type="Pfam" id="PF18759">
    <property type="entry name" value="Plavaka"/>
    <property type="match status" value="1"/>
</dbReference>
<reference evidence="2 3" key="1">
    <citation type="submission" date="2014-04" db="EMBL/GenBank/DDBJ databases">
        <authorList>
            <consortium name="DOE Joint Genome Institute"/>
            <person name="Kuo A."/>
            <person name="Kohler A."/>
            <person name="Costa M.D."/>
            <person name="Nagy L.G."/>
            <person name="Floudas D."/>
            <person name="Copeland A."/>
            <person name="Barry K.W."/>
            <person name="Cichocki N."/>
            <person name="Veneault-Fourrey C."/>
            <person name="LaButti K."/>
            <person name="Lindquist E.A."/>
            <person name="Lipzen A."/>
            <person name="Lundell T."/>
            <person name="Morin E."/>
            <person name="Murat C."/>
            <person name="Sun H."/>
            <person name="Tunlid A."/>
            <person name="Henrissat B."/>
            <person name="Grigoriev I.V."/>
            <person name="Hibbett D.S."/>
            <person name="Martin F."/>
            <person name="Nordberg H.P."/>
            <person name="Cantor M.N."/>
            <person name="Hua S.X."/>
        </authorList>
    </citation>
    <scope>NUCLEOTIDE SEQUENCE [LARGE SCALE GENOMIC DNA]</scope>
    <source>
        <strain evidence="2 3">441</strain>
    </source>
</reference>
<sequence length="743" mass="84554">MSGLHGLSKVGGSVVGSGTSPGADAHHDDTGETWPMHTDLDLTTMNIADNLEANVIDGVAANNVNDIHIEYHPNAAIPPQEIPFTKFARGHRLRAYKPNMSTDPWYPFRSHLDFEFAELALEAALNKEQVNCLLCLMKSIRSVGEVFTLNEYNDLQSTWWAASHRMTAFTKEVVCINSMDGEPQEFTMYYRSLWDWACGLLKHPSIGLHFIFDAQRLSKFNGLSFICFIDEPWMANKFWNIQSQLPPDGKVLPFILYANKAKLSSFGWQKGYPIVARLANLPVLIRNGEGIGGGHVVKETKEHSGKTQFANFKNAVWHESFRKLLQTIEKESQAGCWVNCWDGIPHCFFPVVFILSADYEEQAVMALIRGIKSNFPCPICLIPRNHISDFPTQCELQTSKNILKVLEDTCSQDTQEKKEQILIQQGLRDVDSAFMVVTNMDVYHALSWDQLHANFSGKFGDHLWAELLRILDKARCQTMAMVEKNFSMMPRWHMLNHFDEALSISYTDGQKFEDLSKKYAQKTDNTKKNWNFPKNHMRMHAFDDIEAKGITRNFNTKPNEKMHGPLKEKYQKHTNFKNIAQQILDVDHLEAVSELICCRISDYDVYLSNMEADIRSSEGNDIDDVEQEDFFHVRLGSRVKQPLALGAIEQRSTTDKAFMRFRAKLNELLNRHFEITGKPLLGGKRIQFQADNEDQPGLLEEALEVGDVSSTTDSHPPDLVQLMTMILEEALNHLQAGREASGE</sequence>
<gene>
    <name evidence="2" type="ORF">PISMIDRAFT_14280</name>
</gene>
<feature type="region of interest" description="Disordered" evidence="1">
    <location>
        <begin position="1"/>
        <end position="37"/>
    </location>
</feature>